<keyword evidence="1" id="KW-1133">Transmembrane helix</keyword>
<evidence type="ECO:0000313" key="3">
    <source>
        <dbReference type="Proteomes" id="UP001188597"/>
    </source>
</evidence>
<evidence type="ECO:0000256" key="1">
    <source>
        <dbReference type="SAM" id="Phobius"/>
    </source>
</evidence>
<feature type="transmembrane region" description="Helical" evidence="1">
    <location>
        <begin position="247"/>
        <end position="269"/>
    </location>
</feature>
<proteinExistence type="predicted"/>
<dbReference type="PANTHER" id="PTHR33133">
    <property type="entry name" value="OS08G0107100 PROTEIN-RELATED"/>
    <property type="match status" value="1"/>
</dbReference>
<dbReference type="AlphaFoldDB" id="A0AA88XA35"/>
<reference evidence="2" key="1">
    <citation type="submission" date="2022-12" db="EMBL/GenBank/DDBJ databases">
        <title>Draft genome assemblies for two species of Escallonia (Escalloniales).</title>
        <authorList>
            <person name="Chanderbali A."/>
            <person name="Dervinis C."/>
            <person name="Anghel I."/>
            <person name="Soltis D."/>
            <person name="Soltis P."/>
            <person name="Zapata F."/>
        </authorList>
    </citation>
    <scope>NUCLEOTIDE SEQUENCE</scope>
    <source>
        <strain evidence="2">UCBG64.0493</strain>
        <tissue evidence="2">Leaf</tissue>
    </source>
</reference>
<evidence type="ECO:0008006" key="4">
    <source>
        <dbReference type="Google" id="ProtNLM"/>
    </source>
</evidence>
<keyword evidence="3" id="KW-1185">Reference proteome</keyword>
<dbReference type="EMBL" id="JAVXUP010000016">
    <property type="protein sequence ID" value="KAK3042717.1"/>
    <property type="molecule type" value="Genomic_DNA"/>
</dbReference>
<accession>A0AA88XA35</accession>
<comment type="caution">
    <text evidence="2">The sequence shown here is derived from an EMBL/GenBank/DDBJ whole genome shotgun (WGS) entry which is preliminary data.</text>
</comment>
<feature type="transmembrane region" description="Helical" evidence="1">
    <location>
        <begin position="289"/>
        <end position="309"/>
    </location>
</feature>
<sequence length="348" mass="38412">MPSAPLHSYKLLPSPSQASKMEELQAIPVQRPIKIIRRSIFSFLKHYQYFTSVAFLVFPFSASILLFQAFLPSSSLLPTIQNRLGALFAAAGFPPSSKFFNILNLKLSQTITSSILVLPFSLSFLLLAKASVIQFLNDRKAFSSFSQILSPLFITQLWNSIFILSANATCFSLLFIAFNCLDGFDLLSPTSLLILSVTFLLLYSIFLANALIISNLALVLSGMEKCSGGYIAILKACVLLRGKSATALSLALPINLALAGVEALFQYRIVSSFHKARDPNSSMMLEGMFIAYLYSIFIVLDTIMSCVFFKRCRSAYLKDLEGGNSYQIEIEDEYASDPAKVKSLEGLP</sequence>
<feature type="transmembrane region" description="Helical" evidence="1">
    <location>
        <begin position="115"/>
        <end position="137"/>
    </location>
</feature>
<feature type="transmembrane region" description="Helical" evidence="1">
    <location>
        <begin position="192"/>
        <end position="212"/>
    </location>
</feature>
<gene>
    <name evidence="2" type="ORF">RJ639_000775</name>
</gene>
<organism evidence="2 3">
    <name type="scientific">Escallonia herrerae</name>
    <dbReference type="NCBI Taxonomy" id="1293975"/>
    <lineage>
        <taxon>Eukaryota</taxon>
        <taxon>Viridiplantae</taxon>
        <taxon>Streptophyta</taxon>
        <taxon>Embryophyta</taxon>
        <taxon>Tracheophyta</taxon>
        <taxon>Spermatophyta</taxon>
        <taxon>Magnoliopsida</taxon>
        <taxon>eudicotyledons</taxon>
        <taxon>Gunneridae</taxon>
        <taxon>Pentapetalae</taxon>
        <taxon>asterids</taxon>
        <taxon>campanulids</taxon>
        <taxon>Escalloniales</taxon>
        <taxon>Escalloniaceae</taxon>
        <taxon>Escallonia</taxon>
    </lineage>
</organism>
<protein>
    <recommendedName>
        <fullName evidence="4">Transmembrane protein</fullName>
    </recommendedName>
</protein>
<dbReference type="Proteomes" id="UP001188597">
    <property type="component" value="Unassembled WGS sequence"/>
</dbReference>
<dbReference type="PANTHER" id="PTHR33133:SF3">
    <property type="entry name" value="TRANSMEMBRANE PROTEIN"/>
    <property type="match status" value="1"/>
</dbReference>
<keyword evidence="1" id="KW-0472">Membrane</keyword>
<evidence type="ECO:0000313" key="2">
    <source>
        <dbReference type="EMBL" id="KAK3042717.1"/>
    </source>
</evidence>
<feature type="transmembrane region" description="Helical" evidence="1">
    <location>
        <begin position="157"/>
        <end position="180"/>
    </location>
</feature>
<keyword evidence="1" id="KW-0812">Transmembrane</keyword>
<feature type="transmembrane region" description="Helical" evidence="1">
    <location>
        <begin position="47"/>
        <end position="71"/>
    </location>
</feature>
<name>A0AA88XA35_9ASTE</name>